<dbReference type="Gene3D" id="1.10.357.10">
    <property type="entry name" value="Tetracycline Repressor, domain 2"/>
    <property type="match status" value="1"/>
</dbReference>
<dbReference type="PROSITE" id="PS50977">
    <property type="entry name" value="HTH_TETR_2"/>
    <property type="match status" value="1"/>
</dbReference>
<dbReference type="Proteomes" id="UP000093898">
    <property type="component" value="Unassembled WGS sequence"/>
</dbReference>
<dbReference type="InterPro" id="IPR001647">
    <property type="entry name" value="HTH_TetR"/>
</dbReference>
<dbReference type="RefSeq" id="WP_064981978.1">
    <property type="nucleotide sequence ID" value="NZ_LZLC01000147.1"/>
</dbReference>
<dbReference type="EMBL" id="LZLC01000147">
    <property type="protein sequence ID" value="OBJ40776.1"/>
    <property type="molecule type" value="Genomic_DNA"/>
</dbReference>
<gene>
    <name evidence="6" type="ORF">A5630_24180</name>
</gene>
<dbReference type="OrthoDB" id="9805134at2"/>
<evidence type="ECO:0000259" key="5">
    <source>
        <dbReference type="PROSITE" id="PS50977"/>
    </source>
</evidence>
<sequence>MVTVKGDSRERLVAVATELFGEQGYHQTGTEEIVRRSGVTRGSLYHHFADKEALFEEVFDRADQVVSARVRAAAAAAAERGEDAWTVFLAGWDAVLDTAVDAPLQRIRVVDAPAVLGWQKWQERNARYTLANIEAGLVSLLEQGVLAPQPISPLAVLLMGLSNQAVAAIAGAPDPVRARRDIGAAVRRLLDGLRTWSREQT</sequence>
<evidence type="ECO:0000313" key="7">
    <source>
        <dbReference type="Proteomes" id="UP000093898"/>
    </source>
</evidence>
<evidence type="ECO:0000256" key="1">
    <source>
        <dbReference type="ARBA" id="ARBA00023015"/>
    </source>
</evidence>
<evidence type="ECO:0000256" key="3">
    <source>
        <dbReference type="ARBA" id="ARBA00023163"/>
    </source>
</evidence>
<dbReference type="InterPro" id="IPR049484">
    <property type="entry name" value="Rv0078-like_C"/>
</dbReference>
<keyword evidence="2 4" id="KW-0238">DNA-binding</keyword>
<dbReference type="Pfam" id="PF00440">
    <property type="entry name" value="TetR_N"/>
    <property type="match status" value="1"/>
</dbReference>
<proteinExistence type="predicted"/>
<accession>A0A1A3GZH5</accession>
<dbReference type="SUPFAM" id="SSF46689">
    <property type="entry name" value="Homeodomain-like"/>
    <property type="match status" value="1"/>
</dbReference>
<evidence type="ECO:0000313" key="6">
    <source>
        <dbReference type="EMBL" id="OBJ40776.1"/>
    </source>
</evidence>
<keyword evidence="3" id="KW-0804">Transcription</keyword>
<dbReference type="PANTHER" id="PTHR30055:SF234">
    <property type="entry name" value="HTH-TYPE TRANSCRIPTIONAL REGULATOR BETI"/>
    <property type="match status" value="1"/>
</dbReference>
<protein>
    <recommendedName>
        <fullName evidence="5">HTH tetR-type domain-containing protein</fullName>
    </recommendedName>
</protein>
<dbReference type="AlphaFoldDB" id="A0A1A3GZH5"/>
<feature type="DNA-binding region" description="H-T-H motif" evidence="4">
    <location>
        <begin position="29"/>
        <end position="48"/>
    </location>
</feature>
<dbReference type="PANTHER" id="PTHR30055">
    <property type="entry name" value="HTH-TYPE TRANSCRIPTIONAL REGULATOR RUTR"/>
    <property type="match status" value="1"/>
</dbReference>
<dbReference type="InterPro" id="IPR009057">
    <property type="entry name" value="Homeodomain-like_sf"/>
</dbReference>
<organism evidence="6 7">
    <name type="scientific">Mycolicibacterium mucogenicum</name>
    <name type="common">Mycobacterium mucogenicum</name>
    <dbReference type="NCBI Taxonomy" id="56689"/>
    <lineage>
        <taxon>Bacteria</taxon>
        <taxon>Bacillati</taxon>
        <taxon>Actinomycetota</taxon>
        <taxon>Actinomycetes</taxon>
        <taxon>Mycobacteriales</taxon>
        <taxon>Mycobacteriaceae</taxon>
        <taxon>Mycolicibacterium</taxon>
    </lineage>
</organism>
<keyword evidence="1" id="KW-0805">Transcription regulation</keyword>
<dbReference type="GO" id="GO:0000976">
    <property type="term" value="F:transcription cis-regulatory region binding"/>
    <property type="evidence" value="ECO:0007669"/>
    <property type="project" value="TreeGrafter"/>
</dbReference>
<reference evidence="6 7" key="1">
    <citation type="submission" date="2016-06" db="EMBL/GenBank/DDBJ databases">
        <authorList>
            <person name="Kjaerup R.B."/>
            <person name="Dalgaard T.S."/>
            <person name="Juul-Madsen H.R."/>
        </authorList>
    </citation>
    <scope>NUCLEOTIDE SEQUENCE [LARGE SCALE GENOMIC DNA]</scope>
    <source>
        <strain evidence="6 7">1127319.6</strain>
    </source>
</reference>
<dbReference type="PRINTS" id="PR00455">
    <property type="entry name" value="HTHTETR"/>
</dbReference>
<evidence type="ECO:0000256" key="4">
    <source>
        <dbReference type="PROSITE-ProRule" id="PRU00335"/>
    </source>
</evidence>
<dbReference type="InterPro" id="IPR050109">
    <property type="entry name" value="HTH-type_TetR-like_transc_reg"/>
</dbReference>
<dbReference type="GO" id="GO:0003700">
    <property type="term" value="F:DNA-binding transcription factor activity"/>
    <property type="evidence" value="ECO:0007669"/>
    <property type="project" value="TreeGrafter"/>
</dbReference>
<evidence type="ECO:0000256" key="2">
    <source>
        <dbReference type="ARBA" id="ARBA00023125"/>
    </source>
</evidence>
<comment type="caution">
    <text evidence="6">The sequence shown here is derived from an EMBL/GenBank/DDBJ whole genome shotgun (WGS) entry which is preliminary data.</text>
</comment>
<name>A0A1A3GZH5_MYCMU</name>
<dbReference type="Pfam" id="PF21351">
    <property type="entry name" value="TetR_C_41"/>
    <property type="match status" value="1"/>
</dbReference>
<feature type="domain" description="HTH tetR-type" evidence="5">
    <location>
        <begin position="6"/>
        <end position="66"/>
    </location>
</feature>
<dbReference type="STRING" id="56689.GCA_001291445_01621"/>